<dbReference type="HAMAP" id="MF_00009">
    <property type="entry name" value="Endoribonucl_YbeY"/>
    <property type="match status" value="1"/>
</dbReference>
<evidence type="ECO:0000256" key="6">
    <source>
        <dbReference type="ARBA" id="ARBA00022833"/>
    </source>
</evidence>
<evidence type="ECO:0000256" key="3">
    <source>
        <dbReference type="ARBA" id="ARBA00022723"/>
    </source>
</evidence>
<evidence type="ECO:0000256" key="5">
    <source>
        <dbReference type="ARBA" id="ARBA00022801"/>
    </source>
</evidence>
<keyword evidence="4 7" id="KW-0255">Endonuclease</keyword>
<comment type="cofactor">
    <cofactor evidence="7">
        <name>Zn(2+)</name>
        <dbReference type="ChEBI" id="CHEBI:29105"/>
    </cofactor>
    <text evidence="7">Binds 1 zinc ion.</text>
</comment>
<protein>
    <recommendedName>
        <fullName evidence="7">Endoribonuclease YbeY</fullName>
        <ecNumber evidence="7">3.1.-.-</ecNumber>
    </recommendedName>
</protein>
<evidence type="ECO:0000313" key="8">
    <source>
        <dbReference type="EMBL" id="NOL49348.1"/>
    </source>
</evidence>
<dbReference type="PANTHER" id="PTHR46986">
    <property type="entry name" value="ENDORIBONUCLEASE YBEY, CHLOROPLASTIC"/>
    <property type="match status" value="1"/>
</dbReference>
<keyword evidence="2 7" id="KW-0540">Nuclease</keyword>
<keyword evidence="6 7" id="KW-0862">Zinc</keyword>
<keyword evidence="5 7" id="KW-0378">Hydrolase</keyword>
<dbReference type="NCBIfam" id="TIGR00043">
    <property type="entry name" value="rRNA maturation RNase YbeY"/>
    <property type="match status" value="1"/>
</dbReference>
<comment type="subcellular location">
    <subcellularLocation>
        <location evidence="7">Cytoplasm</location>
    </subcellularLocation>
</comment>
<keyword evidence="3 7" id="KW-0479">Metal-binding</keyword>
<organism evidence="8 9">
    <name type="scientific">Pelistega europaea</name>
    <dbReference type="NCBI Taxonomy" id="106147"/>
    <lineage>
        <taxon>Bacteria</taxon>
        <taxon>Pseudomonadati</taxon>
        <taxon>Pseudomonadota</taxon>
        <taxon>Betaproteobacteria</taxon>
        <taxon>Burkholderiales</taxon>
        <taxon>Alcaligenaceae</taxon>
        <taxon>Pelistega</taxon>
    </lineage>
</organism>
<dbReference type="SUPFAM" id="SSF55486">
    <property type="entry name" value="Metalloproteases ('zincins'), catalytic domain"/>
    <property type="match status" value="1"/>
</dbReference>
<comment type="function">
    <text evidence="7">Single strand-specific metallo-endoribonuclease involved in late-stage 70S ribosome quality control and in maturation of the 3' terminus of the 16S rRNA.</text>
</comment>
<sequence>MLQFSVQYAVEVPELSRQKLRAWALQAIKAAHEEVEFEFAELTCRFVDKPEAIELNKTYRQKDYAPNVLTFEYGLDELQTVRGDIIICVPILRTEAHEQHKTFEQHAAHLLVHGVLHSLGYDHIEEEEAQHMEALETHILKKIGFPNPYQDRES</sequence>
<name>A0A7Y4P529_9BURK</name>
<dbReference type="GO" id="GO:0005737">
    <property type="term" value="C:cytoplasm"/>
    <property type="evidence" value="ECO:0007669"/>
    <property type="project" value="UniProtKB-SubCell"/>
</dbReference>
<keyword evidence="9" id="KW-1185">Reference proteome</keyword>
<feature type="binding site" evidence="7">
    <location>
        <position position="123"/>
    </location>
    <ligand>
        <name>Zn(2+)</name>
        <dbReference type="ChEBI" id="CHEBI:29105"/>
        <note>catalytic</note>
    </ligand>
</feature>
<comment type="caution">
    <text evidence="8">The sequence shown here is derived from an EMBL/GenBank/DDBJ whole genome shotgun (WGS) entry which is preliminary data.</text>
</comment>
<dbReference type="PANTHER" id="PTHR46986:SF1">
    <property type="entry name" value="ENDORIBONUCLEASE YBEY, CHLOROPLASTIC"/>
    <property type="match status" value="1"/>
</dbReference>
<evidence type="ECO:0000256" key="7">
    <source>
        <dbReference type="HAMAP-Rule" id="MF_00009"/>
    </source>
</evidence>
<evidence type="ECO:0000256" key="1">
    <source>
        <dbReference type="ARBA" id="ARBA00010875"/>
    </source>
</evidence>
<dbReference type="EC" id="3.1.-.-" evidence="7"/>
<accession>A0A7Y4P529</accession>
<keyword evidence="7" id="KW-0690">Ribosome biogenesis</keyword>
<dbReference type="Pfam" id="PF02130">
    <property type="entry name" value="YbeY"/>
    <property type="match status" value="1"/>
</dbReference>
<dbReference type="InterPro" id="IPR002036">
    <property type="entry name" value="YbeY"/>
</dbReference>
<dbReference type="GO" id="GO:0004222">
    <property type="term" value="F:metalloendopeptidase activity"/>
    <property type="evidence" value="ECO:0007669"/>
    <property type="project" value="InterPro"/>
</dbReference>
<evidence type="ECO:0000313" key="9">
    <source>
        <dbReference type="Proteomes" id="UP000541421"/>
    </source>
</evidence>
<dbReference type="GO" id="GO:0008270">
    <property type="term" value="F:zinc ion binding"/>
    <property type="evidence" value="ECO:0007669"/>
    <property type="project" value="UniProtKB-UniRule"/>
</dbReference>
<dbReference type="AlphaFoldDB" id="A0A7Y4P529"/>
<dbReference type="EMBL" id="JABGBO010000003">
    <property type="protein sequence ID" value="NOL49348.1"/>
    <property type="molecule type" value="Genomic_DNA"/>
</dbReference>
<keyword evidence="7" id="KW-0963">Cytoplasm</keyword>
<dbReference type="GO" id="GO:0006364">
    <property type="term" value="P:rRNA processing"/>
    <property type="evidence" value="ECO:0007669"/>
    <property type="project" value="UniProtKB-UniRule"/>
</dbReference>
<feature type="binding site" evidence="7">
    <location>
        <position position="117"/>
    </location>
    <ligand>
        <name>Zn(2+)</name>
        <dbReference type="ChEBI" id="CHEBI:29105"/>
        <note>catalytic</note>
    </ligand>
</feature>
<evidence type="ECO:0000256" key="2">
    <source>
        <dbReference type="ARBA" id="ARBA00022722"/>
    </source>
</evidence>
<keyword evidence="7" id="KW-0698">rRNA processing</keyword>
<reference evidence="8 9" key="1">
    <citation type="submission" date="2020-05" db="EMBL/GenBank/DDBJ databases">
        <authorList>
            <person name="Niu N."/>
        </authorList>
    </citation>
    <scope>NUCLEOTIDE SEQUENCE [LARGE SCALE GENOMIC DNA]</scope>
    <source>
        <strain evidence="8 9">LMG10982</strain>
    </source>
</reference>
<comment type="similarity">
    <text evidence="1 7">Belongs to the endoribonuclease YbeY family.</text>
</comment>
<dbReference type="Proteomes" id="UP000541421">
    <property type="component" value="Unassembled WGS sequence"/>
</dbReference>
<dbReference type="InterPro" id="IPR023091">
    <property type="entry name" value="MetalPrtase_cat_dom_sf_prd"/>
</dbReference>
<feature type="binding site" evidence="7">
    <location>
        <position position="113"/>
    </location>
    <ligand>
        <name>Zn(2+)</name>
        <dbReference type="ChEBI" id="CHEBI:29105"/>
        <note>catalytic</note>
    </ligand>
</feature>
<proteinExistence type="inferred from homology"/>
<dbReference type="RefSeq" id="WP_171588312.1">
    <property type="nucleotide sequence ID" value="NZ_JABGBO010000003.1"/>
</dbReference>
<evidence type="ECO:0000256" key="4">
    <source>
        <dbReference type="ARBA" id="ARBA00022759"/>
    </source>
</evidence>
<dbReference type="GO" id="GO:0004521">
    <property type="term" value="F:RNA endonuclease activity"/>
    <property type="evidence" value="ECO:0007669"/>
    <property type="project" value="UniProtKB-UniRule"/>
</dbReference>
<dbReference type="Gene3D" id="3.40.390.30">
    <property type="entry name" value="Metalloproteases ('zincins'), catalytic domain"/>
    <property type="match status" value="1"/>
</dbReference>
<gene>
    <name evidence="7 8" type="primary">ybeY</name>
    <name evidence="8" type="ORF">HKX40_04225</name>
</gene>